<dbReference type="OrthoDB" id="9804819at2"/>
<protein>
    <submittedName>
        <fullName evidence="4">ABC transporter ATP-binding protein</fullName>
    </submittedName>
</protein>
<evidence type="ECO:0000256" key="3">
    <source>
        <dbReference type="ARBA" id="ARBA00022840"/>
    </source>
</evidence>
<dbReference type="SMART" id="SM00382">
    <property type="entry name" value="AAA"/>
    <property type="match status" value="1"/>
</dbReference>
<evidence type="ECO:0000313" key="5">
    <source>
        <dbReference type="Proteomes" id="UP000321736"/>
    </source>
</evidence>
<dbReference type="Pfam" id="PF00005">
    <property type="entry name" value="ABC_tran"/>
    <property type="match status" value="1"/>
</dbReference>
<keyword evidence="5" id="KW-1185">Reference proteome</keyword>
<dbReference type="CDD" id="cd03230">
    <property type="entry name" value="ABC_DR_subfamily_A"/>
    <property type="match status" value="1"/>
</dbReference>
<accession>A0A239TQQ7</accession>
<dbReference type="InterPro" id="IPR003593">
    <property type="entry name" value="AAA+_ATPase"/>
</dbReference>
<dbReference type="GO" id="GO:0005524">
    <property type="term" value="F:ATP binding"/>
    <property type="evidence" value="ECO:0007669"/>
    <property type="project" value="UniProtKB-KW"/>
</dbReference>
<proteinExistence type="predicted"/>
<keyword evidence="2" id="KW-0547">Nucleotide-binding</keyword>
<organism evidence="4 5">
    <name type="scientific">Staphylococcus piscifermentans</name>
    <dbReference type="NCBI Taxonomy" id="70258"/>
    <lineage>
        <taxon>Bacteria</taxon>
        <taxon>Bacillati</taxon>
        <taxon>Bacillota</taxon>
        <taxon>Bacilli</taxon>
        <taxon>Bacillales</taxon>
        <taxon>Staphylococcaceae</taxon>
        <taxon>Staphylococcus</taxon>
    </lineage>
</organism>
<dbReference type="PROSITE" id="PS50893">
    <property type="entry name" value="ABC_TRANSPORTER_2"/>
    <property type="match status" value="1"/>
</dbReference>
<dbReference type="PANTHER" id="PTHR42939">
    <property type="entry name" value="ABC TRANSPORTER ATP-BINDING PROTEIN ALBC-RELATED"/>
    <property type="match status" value="1"/>
</dbReference>
<keyword evidence="1" id="KW-0813">Transport</keyword>
<gene>
    <name evidence="4" type="ORF">SPI02_13800</name>
</gene>
<name>A0A239TQQ7_9STAP</name>
<dbReference type="Proteomes" id="UP000321736">
    <property type="component" value="Unassembled WGS sequence"/>
</dbReference>
<dbReference type="InterPro" id="IPR051782">
    <property type="entry name" value="ABC_Transporter_VariousFunc"/>
</dbReference>
<dbReference type="AlphaFoldDB" id="A0A239TQQ7"/>
<dbReference type="InterPro" id="IPR027417">
    <property type="entry name" value="P-loop_NTPase"/>
</dbReference>
<evidence type="ECO:0000256" key="2">
    <source>
        <dbReference type="ARBA" id="ARBA00022741"/>
    </source>
</evidence>
<comment type="caution">
    <text evidence="4">The sequence shown here is derived from an EMBL/GenBank/DDBJ whole genome shotgun (WGS) entry which is preliminary data.</text>
</comment>
<dbReference type="EMBL" id="BKAR01000015">
    <property type="protein sequence ID" value="GEP84795.1"/>
    <property type="molecule type" value="Genomic_DNA"/>
</dbReference>
<dbReference type="GO" id="GO:0016887">
    <property type="term" value="F:ATP hydrolysis activity"/>
    <property type="evidence" value="ECO:0007669"/>
    <property type="project" value="InterPro"/>
</dbReference>
<dbReference type="RefSeq" id="WP_095103552.1">
    <property type="nucleotide sequence ID" value="NZ_BKAR01000015.1"/>
</dbReference>
<keyword evidence="3 4" id="KW-0067">ATP-binding</keyword>
<reference evidence="4 5" key="1">
    <citation type="submission" date="2019-07" db="EMBL/GenBank/DDBJ databases">
        <title>Whole genome shotgun sequence of Staphylococcus piscifermentans NBRC 109625.</title>
        <authorList>
            <person name="Hosoyama A."/>
            <person name="Uohara A."/>
            <person name="Ohji S."/>
            <person name="Ichikawa N."/>
        </authorList>
    </citation>
    <scope>NUCLEOTIDE SEQUENCE [LARGE SCALE GENOMIC DNA]</scope>
    <source>
        <strain evidence="4 5">NBRC 109625</strain>
    </source>
</reference>
<sequence length="282" mass="31564">MTKLLSVQQLNKSFKDSNFRINNVSFEVHEGEIVALIGKNGSGKSTLIRMIAGDYPIDQGTVSFFGAQPSMNDTAYKNEISVVFDALNFPKKFTVKMIDKIFKQLYTNWNSAQFFAWIKKFELPANQQVKQFSRGMSMKVSMAAALSHQSRLLILDEATAGLDAASRGEIQDELEKFVHEGNRAILMTSHIAEDVERLATRLFFIKNGEVAAQISKRELFESFGILNCDAKQFSTLDKESILAYKEHLGQFEVLLKKDNSEDIRSLSGIDEANKIILGGTAS</sequence>
<dbReference type="PANTHER" id="PTHR42939:SF3">
    <property type="entry name" value="ABC TRANSPORTER ATP-BINDING COMPONENT"/>
    <property type="match status" value="1"/>
</dbReference>
<dbReference type="Gene3D" id="3.40.50.300">
    <property type="entry name" value="P-loop containing nucleotide triphosphate hydrolases"/>
    <property type="match status" value="1"/>
</dbReference>
<evidence type="ECO:0000256" key="1">
    <source>
        <dbReference type="ARBA" id="ARBA00022448"/>
    </source>
</evidence>
<evidence type="ECO:0000313" key="4">
    <source>
        <dbReference type="EMBL" id="GEP84795.1"/>
    </source>
</evidence>
<dbReference type="InterPro" id="IPR003439">
    <property type="entry name" value="ABC_transporter-like_ATP-bd"/>
</dbReference>
<dbReference type="SUPFAM" id="SSF52540">
    <property type="entry name" value="P-loop containing nucleoside triphosphate hydrolases"/>
    <property type="match status" value="1"/>
</dbReference>